<evidence type="ECO:0000313" key="2">
    <source>
        <dbReference type="EMBL" id="EQD49142.1"/>
    </source>
</evidence>
<accession>T0ZX01</accession>
<evidence type="ECO:0000256" key="1">
    <source>
        <dbReference type="SAM" id="MobiDB-lite"/>
    </source>
</evidence>
<dbReference type="AlphaFoldDB" id="T0ZX01"/>
<feature type="non-terminal residue" evidence="2">
    <location>
        <position position="177"/>
    </location>
</feature>
<feature type="non-terminal residue" evidence="2">
    <location>
        <position position="1"/>
    </location>
</feature>
<sequence length="177" mass="20340">PLRRQQVHPSGAVLGVPSAPEPSRPPSTADVTRAYIDEHPSIRDALQEDIVNFAFLARKIQTERGLRNEEAIEIALRRYQQEVRRQTPDTERVLQVLRDSRLEVHNRVALVRIKEDWQVLDRLYQIGRGLLPELKRRGVFQIYQGTRALTILCEDDLLSVLLEAIPPKNVLDVERGL</sequence>
<dbReference type="GO" id="GO:0016301">
    <property type="term" value="F:kinase activity"/>
    <property type="evidence" value="ECO:0007669"/>
    <property type="project" value="UniProtKB-KW"/>
</dbReference>
<proteinExistence type="predicted"/>
<dbReference type="EMBL" id="AUZX01010122">
    <property type="protein sequence ID" value="EQD49142.1"/>
    <property type="molecule type" value="Genomic_DNA"/>
</dbReference>
<name>T0ZX01_9ZZZZ</name>
<reference evidence="2" key="2">
    <citation type="journal article" date="2014" name="ISME J.">
        <title>Microbial stratification in low pH oxic and suboxic macroscopic growths along an acid mine drainage.</title>
        <authorList>
            <person name="Mendez-Garcia C."/>
            <person name="Mesa V."/>
            <person name="Sprenger R.R."/>
            <person name="Richter M."/>
            <person name="Diez M.S."/>
            <person name="Solano J."/>
            <person name="Bargiela R."/>
            <person name="Golyshina O.V."/>
            <person name="Manteca A."/>
            <person name="Ramos J.L."/>
            <person name="Gallego J.R."/>
            <person name="Llorente I."/>
            <person name="Martins Dos Santos V.A."/>
            <person name="Jensen O.N."/>
            <person name="Pelaez A.I."/>
            <person name="Sanchez J."/>
            <person name="Ferrer M."/>
        </authorList>
    </citation>
    <scope>NUCLEOTIDE SEQUENCE</scope>
</reference>
<feature type="region of interest" description="Disordered" evidence="1">
    <location>
        <begin position="1"/>
        <end position="29"/>
    </location>
</feature>
<dbReference type="InterPro" id="IPR055945">
    <property type="entry name" value="DUF7523"/>
</dbReference>
<comment type="caution">
    <text evidence="2">The sequence shown here is derived from an EMBL/GenBank/DDBJ whole genome shotgun (WGS) entry which is preliminary data.</text>
</comment>
<reference evidence="2" key="1">
    <citation type="submission" date="2013-08" db="EMBL/GenBank/DDBJ databases">
        <authorList>
            <person name="Mendez C."/>
            <person name="Richter M."/>
            <person name="Ferrer M."/>
            <person name="Sanchez J."/>
        </authorList>
    </citation>
    <scope>NUCLEOTIDE SEQUENCE</scope>
</reference>
<gene>
    <name evidence="2" type="ORF">B1A_13804</name>
</gene>
<keyword evidence="2" id="KW-0418">Kinase</keyword>
<keyword evidence="2" id="KW-0808">Transferase</keyword>
<dbReference type="Pfam" id="PF24367">
    <property type="entry name" value="DUF7523"/>
    <property type="match status" value="1"/>
</dbReference>
<organism evidence="2">
    <name type="scientific">mine drainage metagenome</name>
    <dbReference type="NCBI Taxonomy" id="410659"/>
    <lineage>
        <taxon>unclassified sequences</taxon>
        <taxon>metagenomes</taxon>
        <taxon>ecological metagenomes</taxon>
    </lineage>
</organism>
<protein>
    <submittedName>
        <fullName evidence="2">Aspartokinase domain-containing protein</fullName>
    </submittedName>
</protein>